<dbReference type="SUPFAM" id="SSF116846">
    <property type="entry name" value="MIT domain"/>
    <property type="match status" value="1"/>
</dbReference>
<organism evidence="5 6">
    <name type="scientific">Emiliania huxleyi (strain CCMP1516)</name>
    <dbReference type="NCBI Taxonomy" id="280463"/>
    <lineage>
        <taxon>Eukaryota</taxon>
        <taxon>Haptista</taxon>
        <taxon>Haptophyta</taxon>
        <taxon>Prymnesiophyceae</taxon>
        <taxon>Isochrysidales</taxon>
        <taxon>Noelaerhabdaceae</taxon>
        <taxon>Emiliania</taxon>
    </lineage>
</organism>
<evidence type="ECO:0000259" key="4">
    <source>
        <dbReference type="SMART" id="SM00745"/>
    </source>
</evidence>
<dbReference type="Gene3D" id="3.40.50.300">
    <property type="entry name" value="P-loop containing nucleotide triphosphate hydrolases"/>
    <property type="match status" value="1"/>
</dbReference>
<feature type="domain" description="MIT" evidence="4">
    <location>
        <begin position="42"/>
        <end position="119"/>
    </location>
</feature>
<dbReference type="PRINTS" id="PR00819">
    <property type="entry name" value="CBXCFQXSUPER"/>
</dbReference>
<name>A0A0D3IWD8_EMIH1</name>
<dbReference type="PANTHER" id="PTHR43392">
    <property type="entry name" value="AAA-TYPE ATPASE FAMILY PROTEIN / ANKYRIN REPEAT FAMILY PROTEIN"/>
    <property type="match status" value="1"/>
</dbReference>
<feature type="compositionally biased region" description="Gly residues" evidence="3">
    <location>
        <begin position="114"/>
        <end position="128"/>
    </location>
</feature>
<dbReference type="InterPro" id="IPR036181">
    <property type="entry name" value="MIT_dom_sf"/>
</dbReference>
<dbReference type="InterPro" id="IPR027417">
    <property type="entry name" value="P-loop_NTPase"/>
</dbReference>
<dbReference type="HOGENOM" id="CLU_1047443_0_0_1"/>
<dbReference type="KEGG" id="ehx:EMIHUDRAFT_459289"/>
<dbReference type="STRING" id="2903.R1BZ90"/>
<dbReference type="EnsemblProtists" id="EOD15573">
    <property type="protein sequence ID" value="EOD15573"/>
    <property type="gene ID" value="EMIHUDRAFT_459289"/>
</dbReference>
<dbReference type="InterPro" id="IPR000641">
    <property type="entry name" value="CbxX/CfxQ"/>
</dbReference>
<feature type="compositionally biased region" description="Acidic residues" evidence="3">
    <location>
        <begin position="131"/>
        <end position="146"/>
    </location>
</feature>
<dbReference type="GeneID" id="17261723"/>
<dbReference type="PANTHER" id="PTHR43392:SF2">
    <property type="entry name" value="AAA-TYPE ATPASE FAMILY PROTEIN _ ANKYRIN REPEAT FAMILY PROTEIN"/>
    <property type="match status" value="1"/>
</dbReference>
<dbReference type="InterPro" id="IPR050773">
    <property type="entry name" value="CbxX/CfxQ_RuBisCO_ESX"/>
</dbReference>
<evidence type="ECO:0000256" key="1">
    <source>
        <dbReference type="ARBA" id="ARBA00022741"/>
    </source>
</evidence>
<reference evidence="6" key="1">
    <citation type="journal article" date="2013" name="Nature">
        <title>Pan genome of the phytoplankton Emiliania underpins its global distribution.</title>
        <authorList>
            <person name="Read B.A."/>
            <person name="Kegel J."/>
            <person name="Klute M.J."/>
            <person name="Kuo A."/>
            <person name="Lefebvre S.C."/>
            <person name="Maumus F."/>
            <person name="Mayer C."/>
            <person name="Miller J."/>
            <person name="Monier A."/>
            <person name="Salamov A."/>
            <person name="Young J."/>
            <person name="Aguilar M."/>
            <person name="Claverie J.M."/>
            <person name="Frickenhaus S."/>
            <person name="Gonzalez K."/>
            <person name="Herman E.K."/>
            <person name="Lin Y.C."/>
            <person name="Napier J."/>
            <person name="Ogata H."/>
            <person name="Sarno A.F."/>
            <person name="Shmutz J."/>
            <person name="Schroeder D."/>
            <person name="de Vargas C."/>
            <person name="Verret F."/>
            <person name="von Dassow P."/>
            <person name="Valentin K."/>
            <person name="Van de Peer Y."/>
            <person name="Wheeler G."/>
            <person name="Dacks J.B."/>
            <person name="Delwiche C.F."/>
            <person name="Dyhrman S.T."/>
            <person name="Glockner G."/>
            <person name="John U."/>
            <person name="Richards T."/>
            <person name="Worden A.Z."/>
            <person name="Zhang X."/>
            <person name="Grigoriev I.V."/>
            <person name="Allen A.E."/>
            <person name="Bidle K."/>
            <person name="Borodovsky M."/>
            <person name="Bowler C."/>
            <person name="Brownlee C."/>
            <person name="Cock J.M."/>
            <person name="Elias M."/>
            <person name="Gladyshev V.N."/>
            <person name="Groth M."/>
            <person name="Guda C."/>
            <person name="Hadaegh A."/>
            <person name="Iglesias-Rodriguez M.D."/>
            <person name="Jenkins J."/>
            <person name="Jones B.M."/>
            <person name="Lawson T."/>
            <person name="Leese F."/>
            <person name="Lindquist E."/>
            <person name="Lobanov A."/>
            <person name="Lomsadze A."/>
            <person name="Malik S.B."/>
            <person name="Marsh M.E."/>
            <person name="Mackinder L."/>
            <person name="Mock T."/>
            <person name="Mueller-Roeber B."/>
            <person name="Pagarete A."/>
            <person name="Parker M."/>
            <person name="Probert I."/>
            <person name="Quesneville H."/>
            <person name="Raines C."/>
            <person name="Rensing S.A."/>
            <person name="Riano-Pachon D.M."/>
            <person name="Richier S."/>
            <person name="Rokitta S."/>
            <person name="Shiraiwa Y."/>
            <person name="Soanes D.M."/>
            <person name="van der Giezen M."/>
            <person name="Wahlund T.M."/>
            <person name="Williams B."/>
            <person name="Wilson W."/>
            <person name="Wolfe G."/>
            <person name="Wurch L.L."/>
        </authorList>
    </citation>
    <scope>NUCLEOTIDE SEQUENCE</scope>
</reference>
<dbReference type="Gene3D" id="1.20.58.80">
    <property type="entry name" value="Phosphotransferase system, lactose/cellobiose-type IIA subunit"/>
    <property type="match status" value="1"/>
</dbReference>
<accession>A0A0D3IWD8</accession>
<dbReference type="InterPro" id="IPR007330">
    <property type="entry name" value="MIT_dom"/>
</dbReference>
<feature type="region of interest" description="Disordered" evidence="3">
    <location>
        <begin position="114"/>
        <end position="146"/>
    </location>
</feature>
<dbReference type="AlphaFoldDB" id="A0A0D3IWD8"/>
<dbReference type="Pfam" id="PF04212">
    <property type="entry name" value="MIT"/>
    <property type="match status" value="1"/>
</dbReference>
<keyword evidence="1" id="KW-0547">Nucleotide-binding</keyword>
<evidence type="ECO:0000313" key="6">
    <source>
        <dbReference type="Proteomes" id="UP000013827"/>
    </source>
</evidence>
<dbReference type="Proteomes" id="UP000013827">
    <property type="component" value="Unassembled WGS sequence"/>
</dbReference>
<evidence type="ECO:0000256" key="3">
    <source>
        <dbReference type="SAM" id="MobiDB-lite"/>
    </source>
</evidence>
<reference evidence="5" key="2">
    <citation type="submission" date="2024-10" db="UniProtKB">
        <authorList>
            <consortium name="EnsemblProtists"/>
        </authorList>
    </citation>
    <scope>IDENTIFICATION</scope>
</reference>
<dbReference type="RefSeq" id="XP_005768002.1">
    <property type="nucleotide sequence ID" value="XM_005767945.1"/>
</dbReference>
<protein>
    <recommendedName>
        <fullName evidence="4">MIT domain-containing protein</fullName>
    </recommendedName>
</protein>
<dbReference type="SUPFAM" id="SSF52540">
    <property type="entry name" value="P-loop containing nucleoside triphosphate hydrolases"/>
    <property type="match status" value="1"/>
</dbReference>
<keyword evidence="6" id="KW-1185">Reference proteome</keyword>
<dbReference type="PaxDb" id="2903-EOD15573"/>
<evidence type="ECO:0000256" key="2">
    <source>
        <dbReference type="ARBA" id="ARBA00022840"/>
    </source>
</evidence>
<dbReference type="GO" id="GO:0016887">
    <property type="term" value="F:ATP hydrolysis activity"/>
    <property type="evidence" value="ECO:0007669"/>
    <property type="project" value="TreeGrafter"/>
</dbReference>
<dbReference type="GO" id="GO:0005524">
    <property type="term" value="F:ATP binding"/>
    <property type="evidence" value="ECO:0007669"/>
    <property type="project" value="UniProtKB-KW"/>
</dbReference>
<sequence length="266" mass="29073">MAASPEILLFAPPADTGVFVFVVTLPCLAGDGKRTGSRCTVLLDLRDKGIEIANDAVRDDNAGNYEDAINKYCKAAEYLMTATKYEKNPVTLKTIREKSLEYVQRAEALKQGLAGKGAGGKKAGGGGGSKEEEEESEDDDVEPEPLTEEQLAKAEAEMKEELSKLIGMESVKKQMEQLCKQLSLDIRRRAEGHNTLDAIRHMMFTGNPGVGKTTVSRLVARLYHQGDERDGAEVGHLRLCGLQEGDGRVRAVQRRPRVAHQVPLPL</sequence>
<proteinExistence type="predicted"/>
<dbReference type="OMA" id="CVREANQ"/>
<keyword evidence="2" id="KW-0067">ATP-binding</keyword>
<dbReference type="eggNOG" id="KOG0739">
    <property type="taxonomic scope" value="Eukaryota"/>
</dbReference>
<evidence type="ECO:0000313" key="5">
    <source>
        <dbReference type="EnsemblProtists" id="EOD15573"/>
    </source>
</evidence>
<dbReference type="SMART" id="SM00745">
    <property type="entry name" value="MIT"/>
    <property type="match status" value="1"/>
</dbReference>